<dbReference type="GO" id="GO:0003824">
    <property type="term" value="F:catalytic activity"/>
    <property type="evidence" value="ECO:0007669"/>
    <property type="project" value="InterPro"/>
</dbReference>
<dbReference type="RefSeq" id="WP_077720545.1">
    <property type="nucleotide sequence ID" value="NZ_CP019699.1"/>
</dbReference>
<dbReference type="Pfam" id="PF00795">
    <property type="entry name" value="CN_hydrolase"/>
    <property type="match status" value="1"/>
</dbReference>
<sequence>MESHNRQGAAFTKNVFAGRGKVTAAIAQISPVFLDKQRTIEKAIEYIHQAGKRGADLVVFPESYIPAFPYWQQGNNDPAVEWFEMNVLFQNESVVVGSEDTESLSKASKSAGINVVMGCTELDYAVGSRTLYNSMLYFDREGNLFGHHRKVMPTGQERIFHGMGGGGRNLKVYDTDVGRLGGLICWENHMILIRALMAYQGEEIHVATWPGTWSGMPTDGMTYVDKESKNPQSYNTCDWEPAIRAHAFEAQTFVVSACGYQPAEDVPDSFPYKNRTNWDWANGGSAIVDPFGNYVVEPVYDREELIVAELDGDLIKAAKSAFDLLGHYSRPDLVQLLYRDVEDPHLIPKSQLGEVDR</sequence>
<dbReference type="InterPro" id="IPR003010">
    <property type="entry name" value="C-N_Hydrolase"/>
</dbReference>
<accession>A0A1U9K9I5</accession>
<name>A0A1U9K9I5_9BACL</name>
<dbReference type="EMBL" id="CP019699">
    <property type="protein sequence ID" value="AQS56681.1"/>
    <property type="molecule type" value="Genomic_DNA"/>
</dbReference>
<keyword evidence="4" id="KW-1185">Reference proteome</keyword>
<dbReference type="SUPFAM" id="SSF56317">
    <property type="entry name" value="Carbon-nitrogen hydrolase"/>
    <property type="match status" value="1"/>
</dbReference>
<dbReference type="InterPro" id="IPR044149">
    <property type="entry name" value="Nitrilases_CHs"/>
</dbReference>
<dbReference type="Gene3D" id="3.60.110.10">
    <property type="entry name" value="Carbon-nitrogen hydrolase"/>
    <property type="match status" value="1"/>
</dbReference>
<evidence type="ECO:0000259" key="2">
    <source>
        <dbReference type="PROSITE" id="PS50263"/>
    </source>
</evidence>
<evidence type="ECO:0000313" key="4">
    <source>
        <dbReference type="Proteomes" id="UP000188603"/>
    </source>
</evidence>
<gene>
    <name evidence="3" type="ORF">B0W44_13885</name>
</gene>
<reference evidence="3 4" key="1">
    <citation type="journal article" date="2015" name="Int. J. Syst. Evol. Microbiol.">
        <title>Novibacillus thermophilus gen. nov., sp. nov., a Gram-staining-negative and moderately thermophilic member of the family Thermoactinomycetaceae.</title>
        <authorList>
            <person name="Yang G."/>
            <person name="Chen J."/>
            <person name="Zhou S."/>
        </authorList>
    </citation>
    <scope>NUCLEOTIDE SEQUENCE [LARGE SCALE GENOMIC DNA]</scope>
    <source>
        <strain evidence="3 4">SG-1</strain>
    </source>
</reference>
<organism evidence="3 4">
    <name type="scientific">Novibacillus thermophilus</name>
    <dbReference type="NCBI Taxonomy" id="1471761"/>
    <lineage>
        <taxon>Bacteria</taxon>
        <taxon>Bacillati</taxon>
        <taxon>Bacillota</taxon>
        <taxon>Bacilli</taxon>
        <taxon>Bacillales</taxon>
        <taxon>Thermoactinomycetaceae</taxon>
        <taxon>Novibacillus</taxon>
    </lineage>
</organism>
<dbReference type="KEGG" id="ntr:B0W44_13885"/>
<dbReference type="PROSITE" id="PS50263">
    <property type="entry name" value="CN_HYDROLASE"/>
    <property type="match status" value="1"/>
</dbReference>
<dbReference type="PANTHER" id="PTHR46044:SF1">
    <property type="entry name" value="CN HYDROLASE DOMAIN-CONTAINING PROTEIN"/>
    <property type="match status" value="1"/>
</dbReference>
<feature type="domain" description="CN hydrolase" evidence="2">
    <location>
        <begin position="22"/>
        <end position="312"/>
    </location>
</feature>
<evidence type="ECO:0000313" key="3">
    <source>
        <dbReference type="EMBL" id="AQS56681.1"/>
    </source>
</evidence>
<dbReference type="PANTHER" id="PTHR46044">
    <property type="entry name" value="NITRILASE"/>
    <property type="match status" value="1"/>
</dbReference>
<dbReference type="STRING" id="1471761.B0W44_13885"/>
<dbReference type="CDD" id="cd07564">
    <property type="entry name" value="nitrilases_CHs"/>
    <property type="match status" value="1"/>
</dbReference>
<dbReference type="Proteomes" id="UP000188603">
    <property type="component" value="Chromosome"/>
</dbReference>
<protein>
    <recommendedName>
        <fullName evidence="2">CN hydrolase domain-containing protein</fullName>
    </recommendedName>
</protein>
<comment type="similarity">
    <text evidence="1">Belongs to the carbon-nitrogen hydrolase superfamily. Nitrilase family.</text>
</comment>
<dbReference type="OrthoDB" id="9811121at2"/>
<proteinExistence type="inferred from homology"/>
<dbReference type="AlphaFoldDB" id="A0A1U9K9I5"/>
<evidence type="ECO:0000256" key="1">
    <source>
        <dbReference type="ARBA" id="ARBA00008129"/>
    </source>
</evidence>
<dbReference type="InterPro" id="IPR036526">
    <property type="entry name" value="C-N_Hydrolase_sf"/>
</dbReference>